<dbReference type="Proteomes" id="UP000199607">
    <property type="component" value="Unassembled WGS sequence"/>
</dbReference>
<protein>
    <recommendedName>
        <fullName evidence="4">ABC-2 type transport system permease protein</fullName>
    </recommendedName>
</protein>
<keyword evidence="3" id="KW-1185">Reference proteome</keyword>
<dbReference type="RefSeq" id="WP_089865596.1">
    <property type="nucleotide sequence ID" value="NZ_FOTC01000001.1"/>
</dbReference>
<feature type="transmembrane region" description="Helical" evidence="1">
    <location>
        <begin position="254"/>
        <end position="272"/>
    </location>
</feature>
<evidence type="ECO:0000313" key="3">
    <source>
        <dbReference type="Proteomes" id="UP000199607"/>
    </source>
</evidence>
<feature type="transmembrane region" description="Helical" evidence="1">
    <location>
        <begin position="128"/>
        <end position="147"/>
    </location>
</feature>
<feature type="transmembrane region" description="Helical" evidence="1">
    <location>
        <begin position="406"/>
        <end position="431"/>
    </location>
</feature>
<evidence type="ECO:0008006" key="4">
    <source>
        <dbReference type="Google" id="ProtNLM"/>
    </source>
</evidence>
<feature type="transmembrane region" description="Helical" evidence="1">
    <location>
        <begin position="437"/>
        <end position="462"/>
    </location>
</feature>
<feature type="transmembrane region" description="Helical" evidence="1">
    <location>
        <begin position="361"/>
        <end position="385"/>
    </location>
</feature>
<feature type="transmembrane region" description="Helical" evidence="1">
    <location>
        <begin position="512"/>
        <end position="539"/>
    </location>
</feature>
<keyword evidence="1" id="KW-0472">Membrane</keyword>
<evidence type="ECO:0000313" key="2">
    <source>
        <dbReference type="EMBL" id="SFK69659.1"/>
    </source>
</evidence>
<feature type="transmembrane region" description="Helical" evidence="1">
    <location>
        <begin position="38"/>
        <end position="62"/>
    </location>
</feature>
<organism evidence="2 3">
    <name type="scientific">Halogranum rubrum</name>
    <dbReference type="NCBI Taxonomy" id="553466"/>
    <lineage>
        <taxon>Archaea</taxon>
        <taxon>Methanobacteriati</taxon>
        <taxon>Methanobacteriota</taxon>
        <taxon>Stenosarchaea group</taxon>
        <taxon>Halobacteria</taxon>
        <taxon>Halobacteriales</taxon>
        <taxon>Haloferacaceae</taxon>
    </lineage>
</organism>
<gene>
    <name evidence="2" type="ORF">SAMN04487950_0638</name>
</gene>
<dbReference type="STRING" id="553466.SAMN04487950_0638"/>
<reference evidence="3" key="1">
    <citation type="submission" date="2016-10" db="EMBL/GenBank/DDBJ databases">
        <authorList>
            <person name="Varghese N."/>
            <person name="Submissions S."/>
        </authorList>
    </citation>
    <scope>NUCLEOTIDE SEQUENCE [LARGE SCALE GENOMIC DNA]</scope>
    <source>
        <strain evidence="3">CGMCC 1.7738</strain>
    </source>
</reference>
<dbReference type="AlphaFoldDB" id="A0A1I4BNT8"/>
<accession>A0A1I4BNT8</accession>
<feature type="transmembrane region" description="Helical" evidence="1">
    <location>
        <begin position="74"/>
        <end position="92"/>
    </location>
</feature>
<name>A0A1I4BNT8_9EURY</name>
<feature type="transmembrane region" description="Helical" evidence="1">
    <location>
        <begin position="482"/>
        <end position="506"/>
    </location>
</feature>
<feature type="transmembrane region" description="Helical" evidence="1">
    <location>
        <begin position="153"/>
        <end position="179"/>
    </location>
</feature>
<evidence type="ECO:0000256" key="1">
    <source>
        <dbReference type="SAM" id="Phobius"/>
    </source>
</evidence>
<feature type="transmembrane region" description="Helical" evidence="1">
    <location>
        <begin position="334"/>
        <end position="355"/>
    </location>
</feature>
<sequence>MSDQSRSLLRHDVRHGTRIARAEFVRSVREYLQDNRRIIGFLVAFLFLGGNLLFMLPTVYFAGRTAQSASTVPFFGPAASLVPVVLVLFAALRTVERISGVEAEALMLTSVHPRAVVVGLLGAELARLALWFGLPVALVAGVFAVGLGAPTLLVTGVLVLLPLACCAAIWGYALGLGVLRLLRRLPRVRRVAQVGGILLFLVVLIGSQLVGQYLALADVSLESLLSVLTLGPVVEYVSLAFVGTPLARPVDATGFVVLLGLVALTPVGLVLAERQATTLWFTDDVVTRERSRSSPDTPRETTHFAPPKPFAWTQAGGVAWGILVRAVRKPQELVHLITIVFFAGPFVGTFTQAGPGSETSVILLAGLGVVLGAYLSGAAFGLNPLGDDRPQFPLLLLTETSPKTYVYGRIVAGLTVGLPVATLVPLVALTLRGLPQVAVAFTLAGVVACLAAALFAPGLGCLYPIYDAREIWGTESVSPSMLVMMAFTFVVIGGSSLGLVATWFLLFGGVGMSATVAVALGCYLLLTGGLPLLSSWYALRRYRRFVFE</sequence>
<keyword evidence="1" id="KW-1133">Transmembrane helix</keyword>
<proteinExistence type="predicted"/>
<feature type="transmembrane region" description="Helical" evidence="1">
    <location>
        <begin position="191"/>
        <end position="211"/>
    </location>
</feature>
<keyword evidence="1" id="KW-0812">Transmembrane</keyword>
<dbReference type="EMBL" id="FOTC01000001">
    <property type="protein sequence ID" value="SFK69659.1"/>
    <property type="molecule type" value="Genomic_DNA"/>
</dbReference>